<dbReference type="GO" id="GO:0000145">
    <property type="term" value="C:exocyst"/>
    <property type="evidence" value="ECO:0007669"/>
    <property type="project" value="InterPro"/>
</dbReference>
<dbReference type="AlphaFoldDB" id="A0AAV6KB56"/>
<keyword evidence="2" id="KW-1185">Reference proteome</keyword>
<dbReference type="GO" id="GO:0006887">
    <property type="term" value="P:exocytosis"/>
    <property type="evidence" value="ECO:0007669"/>
    <property type="project" value="InterPro"/>
</dbReference>
<evidence type="ECO:0000313" key="2">
    <source>
        <dbReference type="Proteomes" id="UP000823749"/>
    </source>
</evidence>
<dbReference type="Proteomes" id="UP000823749">
    <property type="component" value="Chromosome 5"/>
</dbReference>
<organism evidence="1 2">
    <name type="scientific">Rhododendron griersonianum</name>
    <dbReference type="NCBI Taxonomy" id="479676"/>
    <lineage>
        <taxon>Eukaryota</taxon>
        <taxon>Viridiplantae</taxon>
        <taxon>Streptophyta</taxon>
        <taxon>Embryophyta</taxon>
        <taxon>Tracheophyta</taxon>
        <taxon>Spermatophyta</taxon>
        <taxon>Magnoliopsida</taxon>
        <taxon>eudicotyledons</taxon>
        <taxon>Gunneridae</taxon>
        <taxon>Pentapetalae</taxon>
        <taxon>asterids</taxon>
        <taxon>Ericales</taxon>
        <taxon>Ericaceae</taxon>
        <taxon>Ericoideae</taxon>
        <taxon>Rhodoreae</taxon>
        <taxon>Rhododendron</taxon>
    </lineage>
</organism>
<dbReference type="InterPro" id="IPR010326">
    <property type="entry name" value="EXOC3/Sec6"/>
</dbReference>
<reference evidence="1" key="1">
    <citation type="submission" date="2020-08" db="EMBL/GenBank/DDBJ databases">
        <title>Plant Genome Project.</title>
        <authorList>
            <person name="Zhang R.-G."/>
        </authorList>
    </citation>
    <scope>NUCLEOTIDE SEQUENCE</scope>
    <source>
        <strain evidence="1">WSP0</strain>
        <tissue evidence="1">Leaf</tissue>
    </source>
</reference>
<accession>A0AAV6KB56</accession>
<name>A0AAV6KB56_9ERIC</name>
<dbReference type="GO" id="GO:0051601">
    <property type="term" value="P:exocyst localization"/>
    <property type="evidence" value="ECO:0007669"/>
    <property type="project" value="TreeGrafter"/>
</dbReference>
<sequence>MMSISVEVAEARDSLSDDKELINAYERLTALDGKRRFALAAAGSHKEEVMIDFQAAERKRLEEPASEIGLEPLCAMINNNFRCYDLAVELSNSTLEALPQSYAEQINFEDTCKGFLEVAKPEVVEKLVGLREGIPRKDAKEVVQERTEIYEHSLVDGNPSKAGIVFPRVNCLAQSKGTLWRKLT</sequence>
<comment type="caution">
    <text evidence="1">The sequence shown here is derived from an EMBL/GenBank/DDBJ whole genome shotgun (WGS) entry which is preliminary data.</text>
</comment>
<dbReference type="Pfam" id="PF06046">
    <property type="entry name" value="Sec6"/>
    <property type="match status" value="1"/>
</dbReference>
<dbReference type="EMBL" id="JACTNZ010000005">
    <property type="protein sequence ID" value="KAG5549559.1"/>
    <property type="molecule type" value="Genomic_DNA"/>
</dbReference>
<dbReference type="GO" id="GO:0000149">
    <property type="term" value="F:SNARE binding"/>
    <property type="evidence" value="ECO:0007669"/>
    <property type="project" value="TreeGrafter"/>
</dbReference>
<dbReference type="PANTHER" id="PTHR21292:SF1">
    <property type="entry name" value="EXOCYST COMPLEX COMPONENT 3"/>
    <property type="match status" value="1"/>
</dbReference>
<evidence type="ECO:0000313" key="1">
    <source>
        <dbReference type="EMBL" id="KAG5549559.1"/>
    </source>
</evidence>
<dbReference type="PANTHER" id="PTHR21292">
    <property type="entry name" value="EXOCYST COMPLEX COMPONENT SEC6-RELATED"/>
    <property type="match status" value="1"/>
</dbReference>
<protein>
    <submittedName>
        <fullName evidence="1">Uncharacterized protein</fullName>
    </submittedName>
</protein>
<dbReference type="Gene3D" id="1.10.357.50">
    <property type="match status" value="1"/>
</dbReference>
<proteinExistence type="predicted"/>
<gene>
    <name evidence="1" type="ORF">RHGRI_014776</name>
</gene>